<evidence type="ECO:0000313" key="2">
    <source>
        <dbReference type="EMBL" id="CAD8095116.1"/>
    </source>
</evidence>
<evidence type="ECO:0000313" key="3">
    <source>
        <dbReference type="Proteomes" id="UP000692954"/>
    </source>
</evidence>
<dbReference type="GO" id="GO:0016226">
    <property type="term" value="P:iron-sulfur cluster assembly"/>
    <property type="evidence" value="ECO:0007669"/>
    <property type="project" value="TreeGrafter"/>
</dbReference>
<dbReference type="SMART" id="SM00320">
    <property type="entry name" value="WD40"/>
    <property type="match status" value="3"/>
</dbReference>
<proteinExistence type="predicted"/>
<protein>
    <submittedName>
        <fullName evidence="2">Uncharacterized protein</fullName>
    </submittedName>
</protein>
<keyword evidence="1" id="KW-0853">WD repeat</keyword>
<name>A0A8S1NYJ6_9CILI</name>
<gene>
    <name evidence="2" type="ORF">PSON_ATCC_30995.1.T0640011</name>
</gene>
<dbReference type="OrthoDB" id="303527at2759"/>
<dbReference type="InterPro" id="IPR001680">
    <property type="entry name" value="WD40_rpt"/>
</dbReference>
<keyword evidence="3" id="KW-1185">Reference proteome</keyword>
<reference evidence="2" key="1">
    <citation type="submission" date="2021-01" db="EMBL/GenBank/DDBJ databases">
        <authorList>
            <consortium name="Genoscope - CEA"/>
            <person name="William W."/>
        </authorList>
    </citation>
    <scope>NUCLEOTIDE SEQUENCE</scope>
</reference>
<dbReference type="PROSITE" id="PS50294">
    <property type="entry name" value="WD_REPEATS_REGION"/>
    <property type="match status" value="2"/>
</dbReference>
<feature type="repeat" description="WD" evidence="1">
    <location>
        <begin position="120"/>
        <end position="151"/>
    </location>
</feature>
<dbReference type="PROSITE" id="PS50082">
    <property type="entry name" value="WD_REPEATS_2"/>
    <property type="match status" value="3"/>
</dbReference>
<dbReference type="PANTHER" id="PTHR19920:SF0">
    <property type="entry name" value="CYTOSOLIC IRON-SULFUR PROTEIN ASSEMBLY PROTEIN CIAO1-RELATED"/>
    <property type="match status" value="1"/>
</dbReference>
<dbReference type="EMBL" id="CAJJDN010000064">
    <property type="protein sequence ID" value="CAD8095116.1"/>
    <property type="molecule type" value="Genomic_DNA"/>
</dbReference>
<sequence length="341" mass="40079">MKIQFIKKKVVSNNQENSDKMKAIYQQQQQVSIEQIENCYSIDFSNGCKTIAVGEEQIIKVYSFTLNSINLINKLFGHRNEISILKFMLKSNHLVSSSLDGSISIWSQCLLAKPLKILKLVNHLKGILCYTINSDENLIITGSYDSTMNVWIKKENFWLCSQKLTDHSSAVYGISINENQNKLISCGHDNQILVFSIHYFRDTQFLTKMQSINVDLYGFRLCFINNNIFVFQPNNDENLFVYELNDNDGKFIKTKEIGLYNGIYCYEFFPQQYIREKQLLINKNGYHINILRYKLNQEFVLEQSINFDHYFIFGSLSYNGEYLATWDWKTKQIQIRKYQEN</sequence>
<accession>A0A8S1NYJ6</accession>
<dbReference type="GO" id="GO:0097361">
    <property type="term" value="C:cytosolic [4Fe-4S] assembly targeting complex"/>
    <property type="evidence" value="ECO:0007669"/>
    <property type="project" value="TreeGrafter"/>
</dbReference>
<feature type="repeat" description="WD" evidence="1">
    <location>
        <begin position="75"/>
        <end position="107"/>
    </location>
</feature>
<dbReference type="AlphaFoldDB" id="A0A8S1NYJ6"/>
<evidence type="ECO:0000256" key="1">
    <source>
        <dbReference type="PROSITE-ProRule" id="PRU00221"/>
    </source>
</evidence>
<organism evidence="2 3">
    <name type="scientific">Paramecium sonneborni</name>
    <dbReference type="NCBI Taxonomy" id="65129"/>
    <lineage>
        <taxon>Eukaryota</taxon>
        <taxon>Sar</taxon>
        <taxon>Alveolata</taxon>
        <taxon>Ciliophora</taxon>
        <taxon>Intramacronucleata</taxon>
        <taxon>Oligohymenophorea</taxon>
        <taxon>Peniculida</taxon>
        <taxon>Parameciidae</taxon>
        <taxon>Paramecium</taxon>
    </lineage>
</organism>
<feature type="repeat" description="WD" evidence="1">
    <location>
        <begin position="164"/>
        <end position="197"/>
    </location>
</feature>
<dbReference type="Proteomes" id="UP000692954">
    <property type="component" value="Unassembled WGS sequence"/>
</dbReference>
<dbReference type="PANTHER" id="PTHR19920">
    <property type="entry name" value="WD40 PROTEIN CIAO1"/>
    <property type="match status" value="1"/>
</dbReference>
<comment type="caution">
    <text evidence="2">The sequence shown here is derived from an EMBL/GenBank/DDBJ whole genome shotgun (WGS) entry which is preliminary data.</text>
</comment>
<dbReference type="Pfam" id="PF00400">
    <property type="entry name" value="WD40"/>
    <property type="match status" value="3"/>
</dbReference>